<evidence type="ECO:0000313" key="1">
    <source>
        <dbReference type="EMBL" id="KAK9118858.1"/>
    </source>
</evidence>
<reference evidence="1 2" key="1">
    <citation type="submission" date="2024-01" db="EMBL/GenBank/DDBJ databases">
        <title>Genome assemblies of Stephania.</title>
        <authorList>
            <person name="Yang L."/>
        </authorList>
    </citation>
    <scope>NUCLEOTIDE SEQUENCE [LARGE SCALE GENOMIC DNA]</scope>
    <source>
        <strain evidence="1">JXDWG</strain>
        <tissue evidence="1">Leaf</tissue>
    </source>
</reference>
<organism evidence="1 2">
    <name type="scientific">Stephania cephalantha</name>
    <dbReference type="NCBI Taxonomy" id="152367"/>
    <lineage>
        <taxon>Eukaryota</taxon>
        <taxon>Viridiplantae</taxon>
        <taxon>Streptophyta</taxon>
        <taxon>Embryophyta</taxon>
        <taxon>Tracheophyta</taxon>
        <taxon>Spermatophyta</taxon>
        <taxon>Magnoliopsida</taxon>
        <taxon>Ranunculales</taxon>
        <taxon>Menispermaceae</taxon>
        <taxon>Menispermoideae</taxon>
        <taxon>Cissampelideae</taxon>
        <taxon>Stephania</taxon>
    </lineage>
</organism>
<proteinExistence type="predicted"/>
<keyword evidence="2" id="KW-1185">Reference proteome</keyword>
<dbReference type="EMBL" id="JBBNAG010000007">
    <property type="protein sequence ID" value="KAK9118858.1"/>
    <property type="molecule type" value="Genomic_DNA"/>
</dbReference>
<protein>
    <submittedName>
        <fullName evidence="1">Uncharacterized protein</fullName>
    </submittedName>
</protein>
<evidence type="ECO:0000313" key="2">
    <source>
        <dbReference type="Proteomes" id="UP001419268"/>
    </source>
</evidence>
<comment type="caution">
    <text evidence="1">The sequence shown here is derived from an EMBL/GenBank/DDBJ whole genome shotgun (WGS) entry which is preliminary data.</text>
</comment>
<name>A0AAP0INM9_9MAGN</name>
<accession>A0AAP0INM9</accession>
<dbReference type="AlphaFoldDB" id="A0AAP0INM9"/>
<gene>
    <name evidence="1" type="ORF">Scep_016951</name>
</gene>
<sequence length="129" mass="14392">MLNDNEWQLNSKKRISLSENWSFDQSKEKKKTNKTLFTSLFVLYLHHISLDSSSSLKALLSLSLSLSLSLPLPTPYSHTSLSPLSALFTFVALSYLSRLSSLLSIQLGLSPSLSHAQMETVNTVEMITD</sequence>
<dbReference type="Proteomes" id="UP001419268">
    <property type="component" value="Unassembled WGS sequence"/>
</dbReference>